<dbReference type="Proteomes" id="UP001059596">
    <property type="component" value="Chromosome 3R"/>
</dbReference>
<gene>
    <name evidence="2" type="ORF">M5D96_001365</name>
</gene>
<feature type="compositionally biased region" description="Low complexity" evidence="1">
    <location>
        <begin position="149"/>
        <end position="180"/>
    </location>
</feature>
<organism evidence="2 3">
    <name type="scientific">Drosophila gunungcola</name>
    <name type="common">fruit fly</name>
    <dbReference type="NCBI Taxonomy" id="103775"/>
    <lineage>
        <taxon>Eukaryota</taxon>
        <taxon>Metazoa</taxon>
        <taxon>Ecdysozoa</taxon>
        <taxon>Arthropoda</taxon>
        <taxon>Hexapoda</taxon>
        <taxon>Insecta</taxon>
        <taxon>Pterygota</taxon>
        <taxon>Neoptera</taxon>
        <taxon>Endopterygota</taxon>
        <taxon>Diptera</taxon>
        <taxon>Brachycera</taxon>
        <taxon>Muscomorpha</taxon>
        <taxon>Ephydroidea</taxon>
        <taxon>Drosophilidae</taxon>
        <taxon>Drosophila</taxon>
        <taxon>Sophophora</taxon>
    </lineage>
</organism>
<dbReference type="GO" id="GO:0007219">
    <property type="term" value="P:Notch signaling pathway"/>
    <property type="evidence" value="ECO:0007669"/>
    <property type="project" value="InterPro"/>
</dbReference>
<reference evidence="2" key="1">
    <citation type="journal article" date="2023" name="Genome Biol. Evol.">
        <title>Long-read-based Genome Assembly of Drosophila gunungcola Reveals Fewer Chemosensory Genes in Flower-breeding Species.</title>
        <authorList>
            <person name="Negi A."/>
            <person name="Liao B.Y."/>
            <person name="Yeh S.D."/>
        </authorList>
    </citation>
    <scope>NUCLEOTIDE SEQUENCE</scope>
    <source>
        <strain evidence="2">Sukarami</strain>
    </source>
</reference>
<evidence type="ECO:0000313" key="2">
    <source>
        <dbReference type="EMBL" id="KAI8045186.1"/>
    </source>
</evidence>
<dbReference type="GO" id="GO:0007423">
    <property type="term" value="P:sensory organ development"/>
    <property type="evidence" value="ECO:0007669"/>
    <property type="project" value="InterPro"/>
</dbReference>
<protein>
    <recommendedName>
        <fullName evidence="4">Enhancer of split M2 protein</fullName>
    </recommendedName>
</protein>
<evidence type="ECO:0008006" key="4">
    <source>
        <dbReference type="Google" id="ProtNLM"/>
    </source>
</evidence>
<evidence type="ECO:0000256" key="1">
    <source>
        <dbReference type="SAM" id="MobiDB-lite"/>
    </source>
</evidence>
<comment type="caution">
    <text evidence="2">The sequence shown here is derived from an EMBL/GenBank/DDBJ whole genome shotgun (WGS) entry which is preliminary data.</text>
</comment>
<proteinExistence type="predicted"/>
<feature type="region of interest" description="Disordered" evidence="1">
    <location>
        <begin position="141"/>
        <end position="184"/>
    </location>
</feature>
<dbReference type="Pfam" id="PF15952">
    <property type="entry name" value="ESM4"/>
    <property type="match status" value="1"/>
</dbReference>
<dbReference type="EMBL" id="JAMKOV010000001">
    <property type="protein sequence ID" value="KAI8045186.1"/>
    <property type="molecule type" value="Genomic_DNA"/>
</dbReference>
<evidence type="ECO:0000313" key="3">
    <source>
        <dbReference type="Proteomes" id="UP001059596"/>
    </source>
</evidence>
<accession>A0A9Q0BUZ6</accession>
<dbReference type="OrthoDB" id="7985510at2759"/>
<keyword evidence="3" id="KW-1185">Reference proteome</keyword>
<dbReference type="InterPro" id="IPR029686">
    <property type="entry name" value="Malpha/m4/m2"/>
</dbReference>
<name>A0A9Q0BUZ6_9MUSC</name>
<dbReference type="AlphaFoldDB" id="A0A9Q0BUZ6"/>
<sequence length="238" mass="26375">MYLDTKNMTTNASNNTSVVTAAALPTNSKSTRRMRKVWQPLRRLLKVGGKGRTAHLTLAHPNNVDLNNTQQQQQQLELLVEEEAKSTAEESIHKYGLELRQLPEEDEVSLMQPPNTPTLISSVYVDKVSAQSCRACQHGRNCQHRHHSSNLNSISSSSSSSSNMSNSNSNINASNINSSSPPNATQLPSNLWDLQLPLQYISTDNGTFFWANTQERVDDDLLHALLCQSFSQLPGTLC</sequence>